<dbReference type="PANTHER" id="PTHR33969">
    <property type="entry name" value="SEGREGATION AND CONDENSATION PROTEIN A"/>
    <property type="match status" value="1"/>
</dbReference>
<dbReference type="Proteomes" id="UP000178490">
    <property type="component" value="Unassembled WGS sequence"/>
</dbReference>
<dbReference type="PANTHER" id="PTHR33969:SF2">
    <property type="entry name" value="SEGREGATION AND CONDENSATION PROTEIN A"/>
    <property type="match status" value="1"/>
</dbReference>
<protein>
    <recommendedName>
        <fullName evidence="1">Segregation and condensation protein A</fullName>
    </recommendedName>
</protein>
<comment type="caution">
    <text evidence="2">The sequence shown here is derived from an EMBL/GenBank/DDBJ whole genome shotgun (WGS) entry which is preliminary data.</text>
</comment>
<dbReference type="Gene3D" id="1.10.10.580">
    <property type="entry name" value="Structural maintenance of chromosome 1. Chain E"/>
    <property type="match status" value="1"/>
</dbReference>
<dbReference type="InterPro" id="IPR023093">
    <property type="entry name" value="ScpA-like_C"/>
</dbReference>
<evidence type="ECO:0000313" key="2">
    <source>
        <dbReference type="EMBL" id="OGH89759.1"/>
    </source>
</evidence>
<proteinExistence type="predicted"/>
<name>A0A1F6P0R2_9BACT</name>
<dbReference type="InterPro" id="IPR003768">
    <property type="entry name" value="ScpA"/>
</dbReference>
<evidence type="ECO:0000313" key="3">
    <source>
        <dbReference type="Proteomes" id="UP000178490"/>
    </source>
</evidence>
<dbReference type="Gene3D" id="6.10.250.2410">
    <property type="match status" value="1"/>
</dbReference>
<accession>A0A1F6P0R2</accession>
<dbReference type="EMBL" id="MFRC01000027">
    <property type="protein sequence ID" value="OGH89759.1"/>
    <property type="molecule type" value="Genomic_DNA"/>
</dbReference>
<evidence type="ECO:0000256" key="1">
    <source>
        <dbReference type="ARBA" id="ARBA00044777"/>
    </source>
</evidence>
<sequence>MTPEIKLEKFQGPLDLLLQLIELEKLNITEVSLSQITEQFLNYLDKMEKDRSEELADFLVIATKLVYLKSKTLLPYLYPEEEEGPSLADQLKMYQQYILASKKINILWSQNRIAYGRIEPPVKNTEFVLPLNARAADLLKSMEKLVSRLRPLNPLPKITIDRAVSVKQKVDSIWNALKQHKKINFKDLLSSAENKTEVIVSFLALLELMREQKAFINQDSAFGSMEINLV</sequence>
<dbReference type="AlphaFoldDB" id="A0A1F6P0R2"/>
<reference evidence="2 3" key="1">
    <citation type="journal article" date="2016" name="Nat. Commun.">
        <title>Thousands of microbial genomes shed light on interconnected biogeochemical processes in an aquifer system.</title>
        <authorList>
            <person name="Anantharaman K."/>
            <person name="Brown C.T."/>
            <person name="Hug L.A."/>
            <person name="Sharon I."/>
            <person name="Castelle C.J."/>
            <person name="Probst A.J."/>
            <person name="Thomas B.C."/>
            <person name="Singh A."/>
            <person name="Wilkins M.J."/>
            <person name="Karaoz U."/>
            <person name="Brodie E.L."/>
            <person name="Williams K.H."/>
            <person name="Hubbard S.S."/>
            <person name="Banfield J.F."/>
        </authorList>
    </citation>
    <scope>NUCLEOTIDE SEQUENCE [LARGE SCALE GENOMIC DNA]</scope>
</reference>
<gene>
    <name evidence="2" type="ORF">A2537_02120</name>
</gene>
<dbReference type="Pfam" id="PF02616">
    <property type="entry name" value="SMC_ScpA"/>
    <property type="match status" value="1"/>
</dbReference>
<organism evidence="2 3">
    <name type="scientific">Candidatus Magasanikbacteria bacterium RIFOXYD2_FULL_36_9</name>
    <dbReference type="NCBI Taxonomy" id="1798707"/>
    <lineage>
        <taxon>Bacteria</taxon>
        <taxon>Candidatus Magasanikiibacteriota</taxon>
    </lineage>
</organism>